<evidence type="ECO:0000313" key="3">
    <source>
        <dbReference type="EMBL" id="PZO89837.1"/>
    </source>
</evidence>
<evidence type="ECO:0000256" key="1">
    <source>
        <dbReference type="SAM" id="MobiDB-lite"/>
    </source>
</evidence>
<comment type="caution">
    <text evidence="3">The sequence shown here is derived from an EMBL/GenBank/DDBJ whole genome shotgun (WGS) entry which is preliminary data.</text>
</comment>
<name>A0A2W5A9H1_9SPHN</name>
<feature type="transmembrane region" description="Helical" evidence="2">
    <location>
        <begin position="20"/>
        <end position="40"/>
    </location>
</feature>
<keyword evidence="2" id="KW-0812">Transmembrane</keyword>
<feature type="compositionally biased region" description="Basic and acidic residues" evidence="1">
    <location>
        <begin position="527"/>
        <end position="547"/>
    </location>
</feature>
<feature type="transmembrane region" description="Helical" evidence="2">
    <location>
        <begin position="52"/>
        <end position="70"/>
    </location>
</feature>
<dbReference type="EMBL" id="QFNN01000044">
    <property type="protein sequence ID" value="PZO89837.1"/>
    <property type="molecule type" value="Genomic_DNA"/>
</dbReference>
<reference evidence="3 4" key="1">
    <citation type="submission" date="2017-08" db="EMBL/GenBank/DDBJ databases">
        <title>Infants hospitalized years apart are colonized by the same room-sourced microbial strains.</title>
        <authorList>
            <person name="Brooks B."/>
            <person name="Olm M.R."/>
            <person name="Firek B.A."/>
            <person name="Baker R."/>
            <person name="Thomas B.C."/>
            <person name="Morowitz M.J."/>
            <person name="Banfield J.F."/>
        </authorList>
    </citation>
    <scope>NUCLEOTIDE SEQUENCE [LARGE SCALE GENOMIC DNA]</scope>
    <source>
        <strain evidence="3">S2_018_000_R2_101</strain>
    </source>
</reference>
<evidence type="ECO:0000313" key="4">
    <source>
        <dbReference type="Proteomes" id="UP000249066"/>
    </source>
</evidence>
<keyword evidence="2" id="KW-0472">Membrane</keyword>
<accession>A0A2W5A9H1</accession>
<evidence type="ECO:0000256" key="2">
    <source>
        <dbReference type="SAM" id="Phobius"/>
    </source>
</evidence>
<proteinExistence type="predicted"/>
<protein>
    <submittedName>
        <fullName evidence="3">Uncharacterized protein</fullName>
    </submittedName>
</protein>
<keyword evidence="2" id="KW-1133">Transmembrane helix</keyword>
<sequence>MLWFVVTGAVMLLQMFPVTGIVLMFALAMLWSIAFINLGMIGTAWEALTGRVSRLWLILPLAFYGGYYAFAVSDHLMLARLQAQIDAANARVHIPFDPAKQVLGVESRSGGGFGGPALLQDYGLPVFYQASADRPETYSATRIVDAAICARVRNTPSFSGAGIWSFGVIDRNGGKPGGLDKRFCQLTQPERPSLPLVAVALEGERTHAATLPVRAVTTRVTMPDGATYQVRGGTASPLRWLPMPVMGCGLNSGAPSWDCDAGFLRANFTRLVSGPDVAALAAALGLKRVAPENRRAADPATVNDLIARAEADALARDIAAFDRVAVDPTAKVDSIPFRVLAARPDALDPRADAIMAALERAAAVENRYAARENGRNLARLLTRLPPDRFRAFGPRIIALYAHADPGEKPHWLWESDDLVNRLGDLGPAALPLLTRPAFDRNPPRLWSIEAACRLGPAAQPLATLLYKQWAKTRDFDRDERARLYVTMRRIGLAVPPLAQDKRGQFDKLRENWADITPRSPPRVCAVRAEEQARREEKYSGKRKTNLD</sequence>
<dbReference type="Proteomes" id="UP000249066">
    <property type="component" value="Unassembled WGS sequence"/>
</dbReference>
<feature type="region of interest" description="Disordered" evidence="1">
    <location>
        <begin position="526"/>
        <end position="547"/>
    </location>
</feature>
<gene>
    <name evidence="3" type="ORF">DI623_08815</name>
</gene>
<dbReference type="AlphaFoldDB" id="A0A2W5A9H1"/>
<organism evidence="3 4">
    <name type="scientific">Sphingomonas sanxanigenens</name>
    <dbReference type="NCBI Taxonomy" id="397260"/>
    <lineage>
        <taxon>Bacteria</taxon>
        <taxon>Pseudomonadati</taxon>
        <taxon>Pseudomonadota</taxon>
        <taxon>Alphaproteobacteria</taxon>
        <taxon>Sphingomonadales</taxon>
        <taxon>Sphingomonadaceae</taxon>
        <taxon>Sphingomonas</taxon>
    </lineage>
</organism>